<sequence>MRTSQFRVTAISVSAVAAIGVTGCGDSGSQPDTGESAEQSASAEVNALLLTTDELPAGFRTMPIPAGQVAQAANSVLDVAKGATISPAECAATGTADDSGMVMLMAVSGSTTVTETVTPGGGGSLDDVRASRTGQCANVTATIGNGGGAAESRITSDPIDLSDTAADDVFAVEQTSTSTFNGREVASTTLLAWASVGDYAVTVTSAGAVADDPDVNTFRQTVTSAIDKVAAASR</sequence>
<comment type="caution">
    <text evidence="1">The sequence shown here is derived from an EMBL/GenBank/DDBJ whole genome shotgun (WGS) entry which is preliminary data.</text>
</comment>
<dbReference type="Proteomes" id="UP001143347">
    <property type="component" value="Unassembled WGS sequence"/>
</dbReference>
<keyword evidence="2" id="KW-1185">Reference proteome</keyword>
<gene>
    <name evidence="1" type="ORF">OSB52_12370</name>
</gene>
<dbReference type="AlphaFoldDB" id="A0A9X3D4M6"/>
<dbReference type="RefSeq" id="WP_266061935.1">
    <property type="nucleotide sequence ID" value="NZ_JAPKFM010000011.1"/>
</dbReference>
<protein>
    <recommendedName>
        <fullName evidence="3">DUF5642 domain-containing protein</fullName>
    </recommendedName>
</protein>
<name>A0A9X3D4M6_9ACTN</name>
<organism evidence="1 2">
    <name type="scientific">Gordonia aquimaris</name>
    <dbReference type="NCBI Taxonomy" id="2984863"/>
    <lineage>
        <taxon>Bacteria</taxon>
        <taxon>Bacillati</taxon>
        <taxon>Actinomycetota</taxon>
        <taxon>Actinomycetes</taxon>
        <taxon>Mycobacteriales</taxon>
        <taxon>Gordoniaceae</taxon>
        <taxon>Gordonia</taxon>
    </lineage>
</organism>
<proteinExistence type="predicted"/>
<accession>A0A9X3D4M6</accession>
<evidence type="ECO:0008006" key="3">
    <source>
        <dbReference type="Google" id="ProtNLM"/>
    </source>
</evidence>
<evidence type="ECO:0000313" key="2">
    <source>
        <dbReference type="Proteomes" id="UP001143347"/>
    </source>
</evidence>
<reference evidence="1" key="1">
    <citation type="submission" date="2022-10" db="EMBL/GenBank/DDBJ databases">
        <title>WGS of marine actinomycetes from Thailand.</title>
        <authorList>
            <person name="Thawai C."/>
        </authorList>
    </citation>
    <scope>NUCLEOTIDE SEQUENCE</scope>
    <source>
        <strain evidence="1">SW21</strain>
    </source>
</reference>
<evidence type="ECO:0000313" key="1">
    <source>
        <dbReference type="EMBL" id="MCX2964884.1"/>
    </source>
</evidence>
<dbReference type="EMBL" id="JAPKFM010000011">
    <property type="protein sequence ID" value="MCX2964884.1"/>
    <property type="molecule type" value="Genomic_DNA"/>
</dbReference>
<dbReference type="PROSITE" id="PS51257">
    <property type="entry name" value="PROKAR_LIPOPROTEIN"/>
    <property type="match status" value="1"/>
</dbReference>